<protein>
    <submittedName>
        <fullName evidence="2">Uncharacterized protein</fullName>
    </submittedName>
</protein>
<comment type="caution">
    <text evidence="2">The sequence shown here is derived from an EMBL/GenBank/DDBJ whole genome shotgun (WGS) entry which is preliminary data.</text>
</comment>
<gene>
    <name evidence="2" type="ORF">LENED_006542</name>
</gene>
<reference evidence="2 3" key="1">
    <citation type="submission" date="2016-08" db="EMBL/GenBank/DDBJ databases">
        <authorList>
            <consortium name="Lentinula edodes genome sequencing consortium"/>
            <person name="Sakamoto Y."/>
            <person name="Nakade K."/>
            <person name="Sato S."/>
            <person name="Yoshida Y."/>
            <person name="Miyazaki K."/>
            <person name="Natsume S."/>
            <person name="Konno N."/>
        </authorList>
    </citation>
    <scope>NUCLEOTIDE SEQUENCE [LARGE SCALE GENOMIC DNA]</scope>
    <source>
        <strain evidence="2 3">NBRC 111202</strain>
    </source>
</reference>
<dbReference type="EMBL" id="BDGU01000206">
    <property type="protein sequence ID" value="GAW04735.1"/>
    <property type="molecule type" value="Genomic_DNA"/>
</dbReference>
<dbReference type="AlphaFoldDB" id="A0A1Q3EBY6"/>
<dbReference type="Proteomes" id="UP000188533">
    <property type="component" value="Unassembled WGS sequence"/>
</dbReference>
<keyword evidence="1" id="KW-1133">Transmembrane helix</keyword>
<keyword evidence="1" id="KW-0472">Membrane</keyword>
<accession>A0A1Q3EBY6</accession>
<evidence type="ECO:0000313" key="2">
    <source>
        <dbReference type="EMBL" id="GAW04735.1"/>
    </source>
</evidence>
<reference evidence="2 3" key="2">
    <citation type="submission" date="2017-02" db="EMBL/GenBank/DDBJ databases">
        <title>A genome survey and senescence transcriptome analysis in Lentinula edodes.</title>
        <authorList>
            <person name="Sakamoto Y."/>
            <person name="Nakade K."/>
            <person name="Sato S."/>
            <person name="Yoshida Y."/>
            <person name="Miyazaki K."/>
            <person name="Natsume S."/>
            <person name="Konno N."/>
        </authorList>
    </citation>
    <scope>NUCLEOTIDE SEQUENCE [LARGE SCALE GENOMIC DNA]</scope>
    <source>
        <strain evidence="2 3">NBRC 111202</strain>
    </source>
</reference>
<evidence type="ECO:0000313" key="3">
    <source>
        <dbReference type="Proteomes" id="UP000188533"/>
    </source>
</evidence>
<sequence length="101" mass="11367">MTPRLELYVVENLVSGLTPRAANTEFTLESAIYLLFPKHLFILLIALNVPGAIFIIHIFKCTKPSRRPRRITLQTIYSRPSISLIDPSTLTRSTGSLTVKL</sequence>
<name>A0A1Q3EBY6_LENED</name>
<evidence type="ECO:0000256" key="1">
    <source>
        <dbReference type="SAM" id="Phobius"/>
    </source>
</evidence>
<keyword evidence="3" id="KW-1185">Reference proteome</keyword>
<organism evidence="2 3">
    <name type="scientific">Lentinula edodes</name>
    <name type="common">Shiitake mushroom</name>
    <name type="synonym">Lentinus edodes</name>
    <dbReference type="NCBI Taxonomy" id="5353"/>
    <lineage>
        <taxon>Eukaryota</taxon>
        <taxon>Fungi</taxon>
        <taxon>Dikarya</taxon>
        <taxon>Basidiomycota</taxon>
        <taxon>Agaricomycotina</taxon>
        <taxon>Agaricomycetes</taxon>
        <taxon>Agaricomycetidae</taxon>
        <taxon>Agaricales</taxon>
        <taxon>Marasmiineae</taxon>
        <taxon>Omphalotaceae</taxon>
        <taxon>Lentinula</taxon>
    </lineage>
</organism>
<proteinExistence type="predicted"/>
<feature type="transmembrane region" description="Helical" evidence="1">
    <location>
        <begin position="40"/>
        <end position="59"/>
    </location>
</feature>
<keyword evidence="1" id="KW-0812">Transmembrane</keyword>